<gene>
    <name evidence="2" type="ORF">J9309_02230</name>
</gene>
<proteinExistence type="predicted"/>
<evidence type="ECO:0000313" key="2">
    <source>
        <dbReference type="EMBL" id="QTV06181.1"/>
    </source>
</evidence>
<dbReference type="Proteomes" id="UP000672011">
    <property type="component" value="Chromosome"/>
</dbReference>
<feature type="chain" id="PRO_5045148040" evidence="1">
    <location>
        <begin position="20"/>
        <end position="637"/>
    </location>
</feature>
<sequence length="637" mass="72248">MRNFFYIFSLLLTYPNIFAQVCKFTQDHNGNIGSTHISCGYNFSNSCINITANFPTIRDSYSYASPTQIAYNPTGNYTTGIALNANDDDRFIKKLHLSEIGGNEPFLFHFYGNVKSSLTISSNGIISFNDNINEGDFSTPDSNNNSLPSAFLPQDAIYGIFQDLEFNSANDSEIYYHVMGGYPCRKLIINYYKARLSGTELTSTFQIVLNERTGIIEINVESKPLADSSMRFKNALIGINGNVLNGIAAPNRNTGNWQATNESYVFTPNGNNLSPTNYRWTNSLNNSVTNNATVNVCNIVPSIYTATANYTNQNNEVFNVKQNHPITFDNAYPIPKNHSEVICNTTTSLQQSQFYSSINTQTNHSLFRYKFYLSNADAINNNSNFIPFNQNLQANQTYYVRIENANDSSCFKIATLQLLSQVEFPSHVEICDAGNDRTQEYVLSGLNCLLFENIPNVTNIRYYLDNQTNPSTTAILTSNTRIRVEYNLPGCPNIMSNEIRVNFIDGPVLLMQELNFESFEEIFDIITNNNPIYEEPYIWEEELEESGIVLSNASDITSIKAFLTLEDAINNRNPQNRLKEGLEENNYEYDLYLRIENESKDCRGFCYNILPVNARVKFKRIILNINDNDPDDPIDFL</sequence>
<name>A0ABX7XE30_9FLAO</name>
<accession>A0ABX7XE30</accession>
<protein>
    <submittedName>
        <fullName evidence="2">Uncharacterized protein</fullName>
    </submittedName>
</protein>
<dbReference type="EMBL" id="CP072842">
    <property type="protein sequence ID" value="QTV06181.1"/>
    <property type="molecule type" value="Genomic_DNA"/>
</dbReference>
<reference evidence="3" key="2">
    <citation type="submission" date="2021-04" db="EMBL/GenBank/DDBJ databases">
        <title>Taxonomy of Flavobacteriaceae bacterium ZY171143.</title>
        <authorList>
            <person name="Li F."/>
        </authorList>
    </citation>
    <scope>NUCLEOTIDE SEQUENCE [LARGE SCALE GENOMIC DNA]</scope>
    <source>
        <strain evidence="3">ZY171143</strain>
    </source>
</reference>
<feature type="signal peptide" evidence="1">
    <location>
        <begin position="1"/>
        <end position="19"/>
    </location>
</feature>
<evidence type="ECO:0000256" key="1">
    <source>
        <dbReference type="SAM" id="SignalP"/>
    </source>
</evidence>
<reference evidence="2 3" key="1">
    <citation type="journal article" date="2021" name="Int. J. Syst. Evol. Microbiol.">
        <title>Faecalibacter bovis sp. nov., isolated from cow faeces.</title>
        <authorList>
            <person name="Li F."/>
            <person name="Zhao W."/>
            <person name="Hong Q."/>
            <person name="Shao Q."/>
            <person name="Song J."/>
            <person name="Yang S."/>
        </authorList>
    </citation>
    <scope>NUCLEOTIDE SEQUENCE [LARGE SCALE GENOMIC DNA]</scope>
    <source>
        <strain evidence="2 3">ZY171143</strain>
    </source>
</reference>
<evidence type="ECO:0000313" key="3">
    <source>
        <dbReference type="Proteomes" id="UP000672011"/>
    </source>
</evidence>
<organism evidence="2 3">
    <name type="scientific">Faecalibacter bovis</name>
    <dbReference type="NCBI Taxonomy" id="2898187"/>
    <lineage>
        <taxon>Bacteria</taxon>
        <taxon>Pseudomonadati</taxon>
        <taxon>Bacteroidota</taxon>
        <taxon>Flavobacteriia</taxon>
        <taxon>Flavobacteriales</taxon>
        <taxon>Weeksellaceae</taxon>
        <taxon>Faecalibacter</taxon>
    </lineage>
</organism>
<keyword evidence="3" id="KW-1185">Reference proteome</keyword>
<dbReference type="RefSeq" id="WP_230476822.1">
    <property type="nucleotide sequence ID" value="NZ_CP072842.1"/>
</dbReference>
<keyword evidence="1" id="KW-0732">Signal</keyword>